<accession>A0A818M457</accession>
<comment type="caution">
    <text evidence="3">The sequence shown here is derived from an EMBL/GenBank/DDBJ whole genome shotgun (WGS) entry which is preliminary data.</text>
</comment>
<evidence type="ECO:0000313" key="3">
    <source>
        <dbReference type="EMBL" id="CAF3589176.1"/>
    </source>
</evidence>
<dbReference type="Pfam" id="PF01926">
    <property type="entry name" value="MMR_HSR1"/>
    <property type="match status" value="1"/>
</dbReference>
<sequence length="289" mass="33041">MSTLATGFDTFQSQIELAGLVFTVDPVVRQNIFNMFNEFNIIVCGSARVGKSTLINAICGQKLAKTSSGLDSCTKEISRYILHERCRIDNELITYTYNFWDTPGFESWNETDIRTNFNKIMQKPKSDPLCMIYCASPGSFADTKQLKWLLNVCILEHKVLCALVVTNKWAGQKSQRIAILDKYKELLSTYHQQTSEEDGIVYFGNMALCTMVNAQPFIDEDQNINYEQEGIDELIEGIMTCLDSDAKIVHWCMAVMQKKGLLNNFKGKIKQRFSNIKDFFVRKFTKTKS</sequence>
<evidence type="ECO:0000313" key="4">
    <source>
        <dbReference type="EMBL" id="CAF3755961.1"/>
    </source>
</evidence>
<protein>
    <recommendedName>
        <fullName evidence="1">G domain-containing protein</fullName>
    </recommendedName>
</protein>
<dbReference type="InterPro" id="IPR006073">
    <property type="entry name" value="GTP-bd"/>
</dbReference>
<gene>
    <name evidence="3" type="ORF">FNK824_LOCUS2832</name>
    <name evidence="4" type="ORF">JBS370_LOCUS12838</name>
    <name evidence="2" type="ORF">OTI717_LOCUS5614</name>
</gene>
<dbReference type="EMBL" id="CAJOBE010000178">
    <property type="protein sequence ID" value="CAF3589176.1"/>
    <property type="molecule type" value="Genomic_DNA"/>
</dbReference>
<reference evidence="3" key="1">
    <citation type="submission" date="2021-02" db="EMBL/GenBank/DDBJ databases">
        <authorList>
            <person name="Nowell W R."/>
        </authorList>
    </citation>
    <scope>NUCLEOTIDE SEQUENCE</scope>
</reference>
<dbReference type="AlphaFoldDB" id="A0A818M457"/>
<proteinExistence type="predicted"/>
<dbReference type="EMBL" id="CAJOBD010001067">
    <property type="protein sequence ID" value="CAF3755961.1"/>
    <property type="molecule type" value="Genomic_DNA"/>
</dbReference>
<dbReference type="InterPro" id="IPR027417">
    <property type="entry name" value="P-loop_NTPase"/>
</dbReference>
<dbReference type="EMBL" id="CAJOAX010000372">
    <property type="protein sequence ID" value="CAF3577098.1"/>
    <property type="molecule type" value="Genomic_DNA"/>
</dbReference>
<dbReference type="Proteomes" id="UP000663874">
    <property type="component" value="Unassembled WGS sequence"/>
</dbReference>
<name>A0A818M457_9BILA</name>
<dbReference type="Proteomes" id="UP000663823">
    <property type="component" value="Unassembled WGS sequence"/>
</dbReference>
<feature type="domain" description="G" evidence="1">
    <location>
        <begin position="41"/>
        <end position="121"/>
    </location>
</feature>
<dbReference type="SUPFAM" id="SSF52540">
    <property type="entry name" value="P-loop containing nucleoside triphosphate hydrolases"/>
    <property type="match status" value="1"/>
</dbReference>
<dbReference type="GO" id="GO:0005525">
    <property type="term" value="F:GTP binding"/>
    <property type="evidence" value="ECO:0007669"/>
    <property type="project" value="InterPro"/>
</dbReference>
<dbReference type="CDD" id="cd00882">
    <property type="entry name" value="Ras_like_GTPase"/>
    <property type="match status" value="1"/>
</dbReference>
<evidence type="ECO:0000313" key="2">
    <source>
        <dbReference type="EMBL" id="CAF3577098.1"/>
    </source>
</evidence>
<organism evidence="3 5">
    <name type="scientific">Rotaria sordida</name>
    <dbReference type="NCBI Taxonomy" id="392033"/>
    <lineage>
        <taxon>Eukaryota</taxon>
        <taxon>Metazoa</taxon>
        <taxon>Spiralia</taxon>
        <taxon>Gnathifera</taxon>
        <taxon>Rotifera</taxon>
        <taxon>Eurotatoria</taxon>
        <taxon>Bdelloidea</taxon>
        <taxon>Philodinida</taxon>
        <taxon>Philodinidae</taxon>
        <taxon>Rotaria</taxon>
    </lineage>
</organism>
<evidence type="ECO:0000313" key="5">
    <source>
        <dbReference type="Proteomes" id="UP000663874"/>
    </source>
</evidence>
<evidence type="ECO:0000259" key="1">
    <source>
        <dbReference type="Pfam" id="PF01926"/>
    </source>
</evidence>
<dbReference type="Gene3D" id="3.40.50.300">
    <property type="entry name" value="P-loop containing nucleotide triphosphate hydrolases"/>
    <property type="match status" value="1"/>
</dbReference>
<dbReference type="Proteomes" id="UP000663836">
    <property type="component" value="Unassembled WGS sequence"/>
</dbReference>